<accession>A0A814CEG6</accession>
<evidence type="ECO:0000313" key="4">
    <source>
        <dbReference type="Proteomes" id="UP000663870"/>
    </source>
</evidence>
<comment type="caution">
    <text evidence="1">The sequence shown here is derived from an EMBL/GenBank/DDBJ whole genome shotgun (WGS) entry which is preliminary data.</text>
</comment>
<dbReference type="Pfam" id="PF00702">
    <property type="entry name" value="Hydrolase"/>
    <property type="match status" value="1"/>
</dbReference>
<dbReference type="CDD" id="cd01427">
    <property type="entry name" value="HAD_like"/>
    <property type="match status" value="1"/>
</dbReference>
<dbReference type="EMBL" id="CAJNOL010000477">
    <property type="protein sequence ID" value="CAF1082813.1"/>
    <property type="molecule type" value="Genomic_DNA"/>
</dbReference>
<evidence type="ECO:0000313" key="1">
    <source>
        <dbReference type="EMBL" id="CAF0939112.1"/>
    </source>
</evidence>
<dbReference type="AlphaFoldDB" id="A0A814CEG6"/>
<dbReference type="Proteomes" id="UP000663854">
    <property type="component" value="Unassembled WGS sequence"/>
</dbReference>
<evidence type="ECO:0000313" key="2">
    <source>
        <dbReference type="EMBL" id="CAF1082813.1"/>
    </source>
</evidence>
<dbReference type="Gene3D" id="3.40.50.1000">
    <property type="entry name" value="HAD superfamily/HAD-like"/>
    <property type="match status" value="1"/>
</dbReference>
<dbReference type="Proteomes" id="UP000663870">
    <property type="component" value="Unassembled WGS sequence"/>
</dbReference>
<dbReference type="SUPFAM" id="SSF56784">
    <property type="entry name" value="HAD-like"/>
    <property type="match status" value="1"/>
</dbReference>
<reference evidence="1" key="1">
    <citation type="submission" date="2021-02" db="EMBL/GenBank/DDBJ databases">
        <authorList>
            <person name="Nowell W R."/>
        </authorList>
    </citation>
    <scope>NUCLEOTIDE SEQUENCE</scope>
</reference>
<protein>
    <submittedName>
        <fullName evidence="1">Uncharacterized protein</fullName>
    </submittedName>
</protein>
<organism evidence="1 3">
    <name type="scientific">Rotaria sordida</name>
    <dbReference type="NCBI Taxonomy" id="392033"/>
    <lineage>
        <taxon>Eukaryota</taxon>
        <taxon>Metazoa</taxon>
        <taxon>Spiralia</taxon>
        <taxon>Gnathifera</taxon>
        <taxon>Rotifera</taxon>
        <taxon>Eurotatoria</taxon>
        <taxon>Bdelloidea</taxon>
        <taxon>Philodinida</taxon>
        <taxon>Philodinidae</taxon>
        <taxon>Rotaria</taxon>
    </lineage>
</organism>
<proteinExistence type="predicted"/>
<keyword evidence="4" id="KW-1185">Reference proteome</keyword>
<name>A0A814CEG6_9BILA</name>
<dbReference type="InterPro" id="IPR036412">
    <property type="entry name" value="HAD-like_sf"/>
</dbReference>
<evidence type="ECO:0000313" key="3">
    <source>
        <dbReference type="Proteomes" id="UP000663854"/>
    </source>
</evidence>
<dbReference type="InterPro" id="IPR023214">
    <property type="entry name" value="HAD_sf"/>
</dbReference>
<gene>
    <name evidence="2" type="ORF">JXQ802_LOCUS18274</name>
    <name evidence="1" type="ORF">PYM288_LOCUS11488</name>
</gene>
<dbReference type="EMBL" id="CAJNOH010000195">
    <property type="protein sequence ID" value="CAF0939112.1"/>
    <property type="molecule type" value="Genomic_DNA"/>
</dbReference>
<sequence>MKGIIALDCDGVLLDTHSAFAQLYTKTFGKELAIVSPKSYSAKKLYGVEFTPEEHNQFKTAHEAEGWRMMPPLDGALEACLMLHNAGYELVCVTAMPGRFLNDRLENFRLHGFPIDKVISTGYDPIDPTNNPKKQTIEALKPVVFVDDLRRNLKDIEGEHTKLVFIDHGCHDEPYHNGDVHYDAKYPTLLEFSIDFLAEDNRIVWIQRPAISTG</sequence>